<proteinExistence type="predicted"/>
<dbReference type="RefSeq" id="WP_216633472.1">
    <property type="nucleotide sequence ID" value="NZ_JAHLQN010000001.1"/>
</dbReference>
<sequence length="172" mass="18748">MSGFENWPAPILRRWLLSAAAGPVIFLIGLAGRIALHDPTLLTLSTLLASCMVVRCILLFQAIRHGDYETVEGVCVAIRRAPLGGHQHIRLMDESGTAHDLLLDRRQRFLIGSSYRVYLQSPPGAALPEARIPHGALLGLEDLGECRVESEIDGQAAAQGGSDIIKTERFNE</sequence>
<evidence type="ECO:0000256" key="1">
    <source>
        <dbReference type="SAM" id="Phobius"/>
    </source>
</evidence>
<dbReference type="EMBL" id="JAHLQN010000001">
    <property type="protein sequence ID" value="MBU5628196.1"/>
    <property type="molecule type" value="Genomic_DNA"/>
</dbReference>
<protein>
    <submittedName>
        <fullName evidence="2">Uncharacterized protein</fullName>
    </submittedName>
</protein>
<name>A0ABS6FEY0_9FIRM</name>
<organism evidence="2 3">
    <name type="scientific">Dysosmobacter acutus</name>
    <dbReference type="NCBI Taxonomy" id="2841504"/>
    <lineage>
        <taxon>Bacteria</taxon>
        <taxon>Bacillati</taxon>
        <taxon>Bacillota</taxon>
        <taxon>Clostridia</taxon>
        <taxon>Eubacteriales</taxon>
        <taxon>Oscillospiraceae</taxon>
        <taxon>Dysosmobacter</taxon>
    </lineage>
</organism>
<feature type="transmembrane region" description="Helical" evidence="1">
    <location>
        <begin position="41"/>
        <end position="60"/>
    </location>
</feature>
<keyword evidence="3" id="KW-1185">Reference proteome</keyword>
<keyword evidence="1" id="KW-0812">Transmembrane</keyword>
<evidence type="ECO:0000313" key="2">
    <source>
        <dbReference type="EMBL" id="MBU5628196.1"/>
    </source>
</evidence>
<gene>
    <name evidence="2" type="ORF">KQI82_14895</name>
</gene>
<accession>A0ABS6FEY0</accession>
<comment type="caution">
    <text evidence="2">The sequence shown here is derived from an EMBL/GenBank/DDBJ whole genome shotgun (WGS) entry which is preliminary data.</text>
</comment>
<keyword evidence="1" id="KW-1133">Transmembrane helix</keyword>
<reference evidence="2 3" key="1">
    <citation type="submission" date="2021-06" db="EMBL/GenBank/DDBJ databases">
        <authorList>
            <person name="Sun Q."/>
            <person name="Li D."/>
        </authorList>
    </citation>
    <scope>NUCLEOTIDE SEQUENCE [LARGE SCALE GENOMIC DNA]</scope>
    <source>
        <strain evidence="2 3">MSJ-2</strain>
    </source>
</reference>
<evidence type="ECO:0000313" key="3">
    <source>
        <dbReference type="Proteomes" id="UP000787672"/>
    </source>
</evidence>
<keyword evidence="1" id="KW-0472">Membrane</keyword>
<dbReference type="Proteomes" id="UP000787672">
    <property type="component" value="Unassembled WGS sequence"/>
</dbReference>
<feature type="transmembrane region" description="Helical" evidence="1">
    <location>
        <begin position="12"/>
        <end position="35"/>
    </location>
</feature>